<evidence type="ECO:0000256" key="1">
    <source>
        <dbReference type="SAM" id="MobiDB-lite"/>
    </source>
</evidence>
<dbReference type="AlphaFoldDB" id="A0AAV4P1G0"/>
<evidence type="ECO:0000313" key="3">
    <source>
        <dbReference type="Proteomes" id="UP001054945"/>
    </source>
</evidence>
<name>A0AAV4P1G0_CAEEX</name>
<protein>
    <submittedName>
        <fullName evidence="2">Uncharacterized protein</fullName>
    </submittedName>
</protein>
<feature type="region of interest" description="Disordered" evidence="1">
    <location>
        <begin position="128"/>
        <end position="155"/>
    </location>
</feature>
<proteinExistence type="predicted"/>
<accession>A0AAV4P1G0</accession>
<dbReference type="Proteomes" id="UP001054945">
    <property type="component" value="Unassembled WGS sequence"/>
</dbReference>
<evidence type="ECO:0000313" key="2">
    <source>
        <dbReference type="EMBL" id="GIX91000.1"/>
    </source>
</evidence>
<gene>
    <name evidence="2" type="ORF">CEXT_258121</name>
</gene>
<keyword evidence="3" id="KW-1185">Reference proteome</keyword>
<dbReference type="EMBL" id="BPLR01003982">
    <property type="protein sequence ID" value="GIX91000.1"/>
    <property type="molecule type" value="Genomic_DNA"/>
</dbReference>
<sequence length="213" mass="23161">MAARSSIGRPCCRCPPSPTTPRLAFPSPPRRGPSLLPLPDPHPCSMQTILSRVVCAQTILLPHPPQRFLCLRITLCVCVVCARVQPFPRMLRAGIVLVPNSSPQAKGKCTLFFSILFSASGSVGVGEATSIERGQPPPHIRSKDSFRFENTSGTRTPPTNFGMLLWSENFVKSGCLGGRGVLSRDGDASTETDLHCFDEDEKEEEGFCPSSKY</sequence>
<organism evidence="2 3">
    <name type="scientific">Caerostris extrusa</name>
    <name type="common">Bark spider</name>
    <name type="synonym">Caerostris bankana</name>
    <dbReference type="NCBI Taxonomy" id="172846"/>
    <lineage>
        <taxon>Eukaryota</taxon>
        <taxon>Metazoa</taxon>
        <taxon>Ecdysozoa</taxon>
        <taxon>Arthropoda</taxon>
        <taxon>Chelicerata</taxon>
        <taxon>Arachnida</taxon>
        <taxon>Araneae</taxon>
        <taxon>Araneomorphae</taxon>
        <taxon>Entelegynae</taxon>
        <taxon>Araneoidea</taxon>
        <taxon>Araneidae</taxon>
        <taxon>Caerostris</taxon>
    </lineage>
</organism>
<comment type="caution">
    <text evidence="2">The sequence shown here is derived from an EMBL/GenBank/DDBJ whole genome shotgun (WGS) entry which is preliminary data.</text>
</comment>
<reference evidence="2 3" key="1">
    <citation type="submission" date="2021-06" db="EMBL/GenBank/DDBJ databases">
        <title>Caerostris extrusa draft genome.</title>
        <authorList>
            <person name="Kono N."/>
            <person name="Arakawa K."/>
        </authorList>
    </citation>
    <scope>NUCLEOTIDE SEQUENCE [LARGE SCALE GENOMIC DNA]</scope>
</reference>